<dbReference type="HOGENOM" id="CLU_1491523_0_0_1"/>
<dbReference type="AlphaFoldDB" id="K4C9H5"/>
<dbReference type="PaxDb" id="4081-Solyc06g074570.1.1"/>
<feature type="region of interest" description="Disordered" evidence="1">
    <location>
        <begin position="162"/>
        <end position="181"/>
    </location>
</feature>
<proteinExistence type="predicted"/>
<dbReference type="Proteomes" id="UP000004994">
    <property type="component" value="Chromosome 6"/>
</dbReference>
<accession>K4C9H5</accession>
<sequence length="181" mass="19891">MTALFSFLQDLARTVRQIPTRYAPVRHFVLNSSHLLGETSYLRTLFVPRKGGPPYDATDGCPKCKGEAPGIIERKSVHEPAIAFADPNALTRRTIRIRPCMPVPKTDALPLGYTRREGKSPDHQPRLALVTCYVSPLYSQVKGESHASVCGSRSHTLIPTGARSRPALSREDLLGARGGFK</sequence>
<reference evidence="2" key="1">
    <citation type="journal article" date="2012" name="Nature">
        <title>The tomato genome sequence provides insights into fleshy fruit evolution.</title>
        <authorList>
            <consortium name="Tomato Genome Consortium"/>
        </authorList>
    </citation>
    <scope>NUCLEOTIDE SEQUENCE [LARGE SCALE GENOMIC DNA]</scope>
    <source>
        <strain evidence="2">cv. Heinz 1706</strain>
    </source>
</reference>
<evidence type="ECO:0000313" key="3">
    <source>
        <dbReference type="Proteomes" id="UP000004994"/>
    </source>
</evidence>
<dbReference type="InParanoid" id="K4C9H5"/>
<dbReference type="EnsemblPlants" id="Solyc06g074570.1.1">
    <property type="protein sequence ID" value="Solyc06g074570.1.1"/>
    <property type="gene ID" value="Solyc06g074570.1"/>
</dbReference>
<organism evidence="2">
    <name type="scientific">Solanum lycopersicum</name>
    <name type="common">Tomato</name>
    <name type="synonym">Lycopersicon esculentum</name>
    <dbReference type="NCBI Taxonomy" id="4081"/>
    <lineage>
        <taxon>Eukaryota</taxon>
        <taxon>Viridiplantae</taxon>
        <taxon>Streptophyta</taxon>
        <taxon>Embryophyta</taxon>
        <taxon>Tracheophyta</taxon>
        <taxon>Spermatophyta</taxon>
        <taxon>Magnoliopsida</taxon>
        <taxon>eudicotyledons</taxon>
        <taxon>Gunneridae</taxon>
        <taxon>Pentapetalae</taxon>
        <taxon>asterids</taxon>
        <taxon>lamiids</taxon>
        <taxon>Solanales</taxon>
        <taxon>Solanaceae</taxon>
        <taxon>Solanoideae</taxon>
        <taxon>Solaneae</taxon>
        <taxon>Solanum</taxon>
        <taxon>Solanum subgen. Lycopersicon</taxon>
    </lineage>
</organism>
<protein>
    <submittedName>
        <fullName evidence="2">Uncharacterized protein</fullName>
    </submittedName>
</protein>
<evidence type="ECO:0000256" key="1">
    <source>
        <dbReference type="SAM" id="MobiDB-lite"/>
    </source>
</evidence>
<reference evidence="2" key="2">
    <citation type="submission" date="2015-06" db="UniProtKB">
        <authorList>
            <consortium name="EnsemblPlants"/>
        </authorList>
    </citation>
    <scope>IDENTIFICATION</scope>
    <source>
        <strain evidence="2">cv. Heinz 1706</strain>
    </source>
</reference>
<dbReference type="Gramene" id="Solyc06g074570.1.1">
    <property type="protein sequence ID" value="Solyc06g074570.1.1"/>
    <property type="gene ID" value="Solyc06g074570.1"/>
</dbReference>
<evidence type="ECO:0000313" key="2">
    <source>
        <dbReference type="EnsemblPlants" id="Solyc06g074570.1.1"/>
    </source>
</evidence>
<keyword evidence="3" id="KW-1185">Reference proteome</keyword>
<name>K4C9H5_SOLLC</name>